<dbReference type="OMA" id="KLMNDPC"/>
<comment type="similarity">
    <text evidence="1">Belongs to the ARG7 family.</text>
</comment>
<dbReference type="STRING" id="4081.A0A3Q7HCS3"/>
<dbReference type="GO" id="GO:0009733">
    <property type="term" value="P:response to auxin"/>
    <property type="evidence" value="ECO:0007669"/>
    <property type="project" value="InterPro"/>
</dbReference>
<evidence type="ECO:0000313" key="2">
    <source>
        <dbReference type="EnsemblPlants" id="Solyc07g045060.1.1.1"/>
    </source>
</evidence>
<dbReference type="InParanoid" id="A0A3Q7HCS3"/>
<dbReference type="EnsemblPlants" id="Solyc07g045060.1.1">
    <property type="protein sequence ID" value="Solyc07g045060.1.1.1"/>
    <property type="gene ID" value="Solyc07g045060.1"/>
</dbReference>
<dbReference type="AlphaFoldDB" id="A0A3Q7HCS3"/>
<sequence>MVKIISRMRSFGSKEKKLSIDYVRRSDDDHVNIRKGYIPVIVGHEDQELERVMIPMKLMNDPCILTLLEMSAHELGYNQPGTLRIHCQVEQFKRILHTISKRK</sequence>
<dbReference type="InterPro" id="IPR003676">
    <property type="entry name" value="SAUR_fam"/>
</dbReference>
<dbReference type="PaxDb" id="4081-Solyc07g045060.1.1"/>
<evidence type="ECO:0000313" key="3">
    <source>
        <dbReference type="Proteomes" id="UP000004994"/>
    </source>
</evidence>
<organism evidence="2">
    <name type="scientific">Solanum lycopersicum</name>
    <name type="common">Tomato</name>
    <name type="synonym">Lycopersicon esculentum</name>
    <dbReference type="NCBI Taxonomy" id="4081"/>
    <lineage>
        <taxon>Eukaryota</taxon>
        <taxon>Viridiplantae</taxon>
        <taxon>Streptophyta</taxon>
        <taxon>Embryophyta</taxon>
        <taxon>Tracheophyta</taxon>
        <taxon>Spermatophyta</taxon>
        <taxon>Magnoliopsida</taxon>
        <taxon>eudicotyledons</taxon>
        <taxon>Gunneridae</taxon>
        <taxon>Pentapetalae</taxon>
        <taxon>asterids</taxon>
        <taxon>lamiids</taxon>
        <taxon>Solanales</taxon>
        <taxon>Solanaceae</taxon>
        <taxon>Solanoideae</taxon>
        <taxon>Solaneae</taxon>
        <taxon>Solanum</taxon>
        <taxon>Solanum subgen. Lycopersicon</taxon>
    </lineage>
</organism>
<reference evidence="2" key="1">
    <citation type="journal article" date="2012" name="Nature">
        <title>The tomato genome sequence provides insights into fleshy fruit evolution.</title>
        <authorList>
            <consortium name="Tomato Genome Consortium"/>
        </authorList>
    </citation>
    <scope>NUCLEOTIDE SEQUENCE [LARGE SCALE GENOMIC DNA]</scope>
    <source>
        <strain evidence="2">cv. Heinz 1706</strain>
    </source>
</reference>
<dbReference type="Gramene" id="Solyc07g045060.1.1">
    <property type="protein sequence ID" value="Solyc07g045060.1.1.1"/>
    <property type="gene ID" value="Solyc07g045060.1"/>
</dbReference>
<dbReference type="Pfam" id="PF02519">
    <property type="entry name" value="Auxin_inducible"/>
    <property type="match status" value="1"/>
</dbReference>
<proteinExistence type="inferred from homology"/>
<evidence type="ECO:0000256" key="1">
    <source>
        <dbReference type="ARBA" id="ARBA00006974"/>
    </source>
</evidence>
<protein>
    <submittedName>
        <fullName evidence="2">Uncharacterized protein</fullName>
    </submittedName>
</protein>
<accession>A0A3Q7HCS3</accession>
<dbReference type="PANTHER" id="PTHR31374:SF30">
    <property type="entry name" value="SAUR-LIKE AUXIN-RESPONSIVE FAMILY PROTEIN"/>
    <property type="match status" value="1"/>
</dbReference>
<reference evidence="2" key="2">
    <citation type="submission" date="2019-01" db="UniProtKB">
        <authorList>
            <consortium name="EnsemblPlants"/>
        </authorList>
    </citation>
    <scope>IDENTIFICATION</scope>
    <source>
        <strain evidence="2">cv. Heinz 1706</strain>
    </source>
</reference>
<name>A0A3Q7HCS3_SOLLC</name>
<keyword evidence="3" id="KW-1185">Reference proteome</keyword>
<dbReference type="PANTHER" id="PTHR31374">
    <property type="entry name" value="AUXIN-INDUCED PROTEIN-LIKE-RELATED"/>
    <property type="match status" value="1"/>
</dbReference>
<dbReference type="Proteomes" id="UP000004994">
    <property type="component" value="Chromosome 7"/>
</dbReference>